<sequence>MGTFSKDLQQSRCSKESFILFGVRIDLDESTKNHTLWGDDENTSIYIRDPSPEVDAAWNHISADASPIITVNSEEAIRLGRDPNVIVKAPEDWGGGTITFVLDLETQPMPTISMFAIRDIASG</sequence>
<proteinExistence type="inferred from homology"/>
<accession>H0EY67</accession>
<dbReference type="Pfam" id="PF11807">
    <property type="entry name" value="UstYa"/>
    <property type="match status" value="1"/>
</dbReference>
<evidence type="ECO:0000313" key="2">
    <source>
        <dbReference type="EMBL" id="EHK96555.1"/>
    </source>
</evidence>
<comment type="similarity">
    <text evidence="1">Belongs to the ustYa family.</text>
</comment>
<dbReference type="EMBL" id="AGUE01000239">
    <property type="protein sequence ID" value="EHK96555.1"/>
    <property type="molecule type" value="Genomic_DNA"/>
</dbReference>
<keyword evidence="3" id="KW-1185">Reference proteome</keyword>
<comment type="caution">
    <text evidence="2">The sequence shown here is derived from an EMBL/GenBank/DDBJ whole genome shotgun (WGS) entry which is preliminary data.</text>
</comment>
<dbReference type="InParanoid" id="H0EY67"/>
<dbReference type="InterPro" id="IPR021765">
    <property type="entry name" value="UstYa-like"/>
</dbReference>
<reference evidence="2 3" key="1">
    <citation type="journal article" date="2012" name="Eukaryot. Cell">
        <title>Genome sequence of the fungus Glarea lozoyensis: the first genome sequence of a species from the Helotiaceae family.</title>
        <authorList>
            <person name="Youssar L."/>
            <person name="Gruening B.A."/>
            <person name="Erxleben A."/>
            <person name="Guenther S."/>
            <person name="Huettel W."/>
        </authorList>
    </citation>
    <scope>NUCLEOTIDE SEQUENCE [LARGE SCALE GENOMIC DNA]</scope>
    <source>
        <strain evidence="3">ATCC 74030 / MF5533</strain>
    </source>
</reference>
<dbReference type="GO" id="GO:0043386">
    <property type="term" value="P:mycotoxin biosynthetic process"/>
    <property type="evidence" value="ECO:0007669"/>
    <property type="project" value="InterPro"/>
</dbReference>
<dbReference type="HOGENOM" id="CLU_2015519_0_0_1"/>
<dbReference type="OrthoDB" id="3687641at2759"/>
<dbReference type="AlphaFoldDB" id="H0EY67"/>
<name>H0EY67_GLAL7</name>
<protein>
    <submittedName>
        <fullName evidence="2">Uncharacterized protein</fullName>
    </submittedName>
</protein>
<dbReference type="Proteomes" id="UP000005446">
    <property type="component" value="Unassembled WGS sequence"/>
</dbReference>
<gene>
    <name evidence="2" type="ORF">M7I_7764</name>
</gene>
<organism evidence="2 3">
    <name type="scientific">Glarea lozoyensis (strain ATCC 74030 / MF5533)</name>
    <dbReference type="NCBI Taxonomy" id="1104152"/>
    <lineage>
        <taxon>Eukaryota</taxon>
        <taxon>Fungi</taxon>
        <taxon>Dikarya</taxon>
        <taxon>Ascomycota</taxon>
        <taxon>Pezizomycotina</taxon>
        <taxon>Leotiomycetes</taxon>
        <taxon>Helotiales</taxon>
        <taxon>Helotiaceae</taxon>
        <taxon>Glarea</taxon>
    </lineage>
</organism>
<evidence type="ECO:0000313" key="3">
    <source>
        <dbReference type="Proteomes" id="UP000005446"/>
    </source>
</evidence>
<evidence type="ECO:0000256" key="1">
    <source>
        <dbReference type="ARBA" id="ARBA00035112"/>
    </source>
</evidence>